<evidence type="ECO:0000256" key="1">
    <source>
        <dbReference type="ARBA" id="ARBA00006594"/>
    </source>
</evidence>
<dbReference type="InterPro" id="IPR052933">
    <property type="entry name" value="DNA_Protect_Modify"/>
</dbReference>
<dbReference type="Pfam" id="PF00271">
    <property type="entry name" value="Helicase_C"/>
    <property type="match status" value="1"/>
</dbReference>
<dbReference type="Gene3D" id="3.40.50.300">
    <property type="entry name" value="P-loop containing nucleotide triphosphate hydrolases"/>
    <property type="match status" value="2"/>
</dbReference>
<dbReference type="InterPro" id="IPR027417">
    <property type="entry name" value="P-loop_NTPase"/>
</dbReference>
<reference evidence="5 6" key="1">
    <citation type="submission" date="2015-11" db="EMBL/GenBank/DDBJ databases">
        <authorList>
            <person name="Chong T.M."/>
            <person name="Chan K.G."/>
            <person name="Dessaux Y."/>
        </authorList>
    </citation>
    <scope>NUCLEOTIDE SEQUENCE [LARGE SCALE GENOMIC DNA]</scope>
    <source>
        <strain evidence="5 6">S5.2</strain>
        <plasmid evidence="6">Plasmid</plasmid>
    </source>
</reference>
<comment type="similarity">
    <text evidence="1">Belongs to the N(4)/N(6)-methyltransferase family.</text>
</comment>
<feature type="region of interest" description="Disordered" evidence="3">
    <location>
        <begin position="272"/>
        <end position="298"/>
    </location>
</feature>
<name>A0ABM5W3Z0_ECTME</name>
<dbReference type="PRINTS" id="PR00507">
    <property type="entry name" value="N12N6MTFRASE"/>
</dbReference>
<feature type="coiled-coil region" evidence="2">
    <location>
        <begin position="1303"/>
        <end position="1353"/>
    </location>
</feature>
<evidence type="ECO:0000256" key="3">
    <source>
        <dbReference type="SAM" id="MobiDB-lite"/>
    </source>
</evidence>
<evidence type="ECO:0000313" key="6">
    <source>
        <dbReference type="Proteomes" id="UP000028530"/>
    </source>
</evidence>
<dbReference type="Proteomes" id="UP000028530">
    <property type="component" value="Plasmid pPME5"/>
</dbReference>
<dbReference type="InterPro" id="IPR001650">
    <property type="entry name" value="Helicase_C-like"/>
</dbReference>
<dbReference type="InterPro" id="IPR029063">
    <property type="entry name" value="SAM-dependent_MTases_sf"/>
</dbReference>
<dbReference type="PROSITE" id="PS51194">
    <property type="entry name" value="HELICASE_CTER"/>
    <property type="match status" value="1"/>
</dbReference>
<evidence type="ECO:0000313" key="5">
    <source>
        <dbReference type="EMBL" id="ALN21991.1"/>
    </source>
</evidence>
<accession>A0ABM5W3Z0</accession>
<evidence type="ECO:0000259" key="4">
    <source>
        <dbReference type="PROSITE" id="PS51194"/>
    </source>
</evidence>
<keyword evidence="5" id="KW-0614">Plasmid</keyword>
<dbReference type="Gene3D" id="3.40.50.150">
    <property type="entry name" value="Vaccinia Virus protein VP39"/>
    <property type="match status" value="1"/>
</dbReference>
<protein>
    <recommendedName>
        <fullName evidence="4">Helicase C-terminal domain-containing protein</fullName>
    </recommendedName>
</protein>
<dbReference type="EMBL" id="CP013125">
    <property type="protein sequence ID" value="ALN21991.1"/>
    <property type="molecule type" value="Genomic_DNA"/>
</dbReference>
<keyword evidence="6" id="KW-1185">Reference proteome</keyword>
<proteinExistence type="inferred from homology"/>
<dbReference type="CDD" id="cd02440">
    <property type="entry name" value="AdoMet_MTases"/>
    <property type="match status" value="1"/>
</dbReference>
<dbReference type="InterPro" id="IPR014001">
    <property type="entry name" value="Helicase_ATP-bd"/>
</dbReference>
<organism evidence="5 6">
    <name type="scientific">Ectopseudomonas mendocina S5.2</name>
    <dbReference type="NCBI Taxonomy" id="1225174"/>
    <lineage>
        <taxon>Bacteria</taxon>
        <taxon>Pseudomonadati</taxon>
        <taxon>Pseudomonadota</taxon>
        <taxon>Gammaproteobacteria</taxon>
        <taxon>Pseudomonadales</taxon>
        <taxon>Pseudomonadaceae</taxon>
        <taxon>Ectopseudomonas</taxon>
    </lineage>
</organism>
<evidence type="ECO:0000256" key="2">
    <source>
        <dbReference type="SAM" id="Coils"/>
    </source>
</evidence>
<dbReference type="PANTHER" id="PTHR41313">
    <property type="entry name" value="ADENINE-SPECIFIC METHYLTRANSFERASE"/>
    <property type="match status" value="1"/>
</dbReference>
<feature type="domain" description="Helicase C-terminal" evidence="4">
    <location>
        <begin position="1593"/>
        <end position="1774"/>
    </location>
</feature>
<dbReference type="SUPFAM" id="SSF53335">
    <property type="entry name" value="S-adenosyl-L-methionine-dependent methyltransferases"/>
    <property type="match status" value="1"/>
</dbReference>
<keyword evidence="2" id="KW-0175">Coiled coil</keyword>
<sequence length="2065" mass="229859">MDDFVEYMAGMVGGPEAALRLTANQRAALFELGARDDEVEQIALAGGFEKLASAAGSSGLVEKLTHARREKLLTHFEGEGWKREGGRLDRVINGTQFVLEMHSGKLGLSLVQKVPGDADVILLSVDDGIDLPVSKLGALEMALEESMGSVQQAAVAETAKQRTPLEQLASQLVEVFVREGMAAAQQRHKELIEQHSLTVAESSALTGLFQQGAPEELLEKAKAQLRPDIAGQRAFLHDQGRVAPDYLSEEQRNAWYTGYDAVAQVPGQDVAAGSDETALANGQSSSEPAPDELVVDPGSDEAKQIARMRSELEDMRRELSAQGQVVDSRLLERIRKYEAALSEVGIELNEPLRPSEIHAYGEDESDGIERDWRGITAEELLDAYSNGNGYTPTQAGNAFKSLAKAEAGESLTEYDRLSLAQFMGWGGVAQAFRTDQKKEYDNRKGQETAKFLGIESGTFNRHVIENRLESYYTPAPLSVAIWKSLMRLGVSPSGKFLEPGCGAGFFFAGAPKEVQAQARLVGVECDEVAVRLAKVIAPDVTILNRRFERAVLDNTFDAVIGNVPFGETKVSDRRYPEASHIHDYFIVRGLDQLRVGGVMAVITSSGTLDKKHPGIRQQIMDRANLVAAFRLPQEVFDEQGASVITDVLFLQRRPDGTTPDFDFTETADLELQVEGQSHSFPVNRYFIDHPENVLGDFEVVGSAFGPKLSVASTRPGSGRQQVFSIAVELSQKMDAALPAGIAQRKEWPKADVTVEEMPRSQLETQNDFGGGMLIKGFKGFIGDMAIHDGVLVEIIDVVNEFDDDGIRIGEKFVARPLTLPPKQEVKARSYIQVRDTARELLDAQLRGSDSELASAQAKAKQAYDAFVNEFGPVNHPANVRVYGDDAGSADACSLEVWDDDKDEVVKLADAFIERVINGDTTPQINTSEDAYYASIDQRGQVDLEYMAEVSGIDQERILGDLLGYKIFMDPDTREYQSADVYLSGNVVLKLAQAKEAVLTDDRYKLNVAALERSQPAPIPFEDITINLGASWIPVDDIRLFTSHLFQLRQPLSERDFVVRYAPQVGLWTVDVSNSFKKDHEPNRKSLWGNEKASFEELLEKLLNNSRPTHTYKDGKNKTVTDEEATVRSREKQEEIANKFFEWIASDPDRAVKYTDLYNTHCNVYVIPRPDGSRLTFPGLAATWQPRAHQKDMVAMALMGRNAMAAHAVGAGKTFEMVAIAMKLKQVGLVTKPCIAVPNHMLGQIAREAKQMYPSARVLMVTKDDLRGLARKRFLAVARNNNWDIIVMTHSMLNQIRPPAEILLAELEDQVRIINDQIDICDNKRQERQLTAKLKTAESKVDALMDQLDDDERRDRYLSIDMLGIDCLNVDEAHLYKNLELNSNMDVLGVTNGGSARAFNLYGISQYFRKHWGKSFGLFSFTGTAVANSMCELYVHNKILRPDLLEESGIFHFDEWANRFGSVVSNLEALPEGGGFRVNERFARFVNLPEMLRLFRTFADVRTKEDLKLPVPQVNTEVVSVEQSDWQKAFMTHLSIRAIQVRKGLVRPDQDNMLAISTAGRKASLDLRLVAADLPEEASLKLGAVAQNARYLYDLSQEHRGTQLVFMDLGTPGKGKPFVAYEALKELMVKAGIPANEIGFAHDAKTDDAKEALFAKVRSGEIRIFMGSTEKMGVGTNVQERLIGMHDVDCPWNPAGIEQRRGRIERQGNLYFDQVYNYRYTTKDSFDLFMWETNKRKGDFINQALSDPTSAGREVSEVMDLGYAEVLAVTTGNPKIREKVEVDDQVKKLERKYKSWLAERASRMHFENSIRKDIARANIELGTWDEARRALPHSTVKVATVTGRVSGLQDGDTSWLYATEIGEAILSRLPMVEAQMMRMSETEASLGVHVGGIEVKLTFERGWAEKYETQLRGFIGGEKLPINVCAPSKNAAVLGKSVRSWFNAAEHIARCQGVIAKAERDLKVMMGAEVQDVWPHEAELAELRDKKSELDMYFTAQDNDTIPAEDPFLAMLAEHRAGLRASREDQMEVFEVGEPGALFESVEREVIAECDEHDSVSPYRGFNQRM</sequence>
<dbReference type="SMART" id="SM00487">
    <property type="entry name" value="DEXDc"/>
    <property type="match status" value="1"/>
</dbReference>
<dbReference type="SUPFAM" id="SSF52540">
    <property type="entry name" value="P-loop containing nucleoside triphosphate hydrolases"/>
    <property type="match status" value="2"/>
</dbReference>
<dbReference type="InterPro" id="IPR003356">
    <property type="entry name" value="DNA_methylase_A-5"/>
</dbReference>
<dbReference type="Pfam" id="PF02384">
    <property type="entry name" value="N6_Mtase"/>
    <property type="match status" value="1"/>
</dbReference>
<gene>
    <name evidence="5" type="ORF">DW68_025260</name>
</gene>
<dbReference type="PANTHER" id="PTHR41313:SF1">
    <property type="entry name" value="DNA METHYLASE ADENINE-SPECIFIC DOMAIN-CONTAINING PROTEIN"/>
    <property type="match status" value="1"/>
</dbReference>
<geneLocation type="plasmid" evidence="6"/>